<accession>H5SEP1</accession>
<proteinExistence type="predicted"/>
<organism evidence="1">
    <name type="scientific">uncultured Acidobacteriota bacterium</name>
    <dbReference type="NCBI Taxonomy" id="171953"/>
    <lineage>
        <taxon>Bacteria</taxon>
        <taxon>Pseudomonadati</taxon>
        <taxon>Acidobacteriota</taxon>
        <taxon>environmental samples</taxon>
    </lineage>
</organism>
<dbReference type="AlphaFoldDB" id="H5SEP1"/>
<sequence length="62" mass="7287">MEERQDLNETAHAQEEEITYHAVEKDGEIAAIWVMKGRKHLRTIDPRSEEGRRILQAYRPSP</sequence>
<name>H5SEP1_9BACT</name>
<dbReference type="EMBL" id="AP011695">
    <property type="protein sequence ID" value="BAL54627.1"/>
    <property type="molecule type" value="Genomic_DNA"/>
</dbReference>
<gene>
    <name evidence="1" type="ORF">HGMM_F17D01C14</name>
</gene>
<evidence type="ECO:0000313" key="1">
    <source>
        <dbReference type="EMBL" id="BAL54627.1"/>
    </source>
</evidence>
<protein>
    <submittedName>
        <fullName evidence="1">Uncharacterized protein</fullName>
    </submittedName>
</protein>
<reference evidence="1" key="2">
    <citation type="journal article" date="2012" name="PLoS ONE">
        <title>A Deeply Branching Thermophilic Bacterium with an Ancient Acetyl-CoA Pathway Dominates a Subsurface Ecosystem.</title>
        <authorList>
            <person name="Takami H."/>
            <person name="Noguchi H."/>
            <person name="Takaki Y."/>
            <person name="Uchiyama I."/>
            <person name="Toyoda A."/>
            <person name="Nishi S."/>
            <person name="Chee G.-J."/>
            <person name="Arai W."/>
            <person name="Nunoura T."/>
            <person name="Itoh T."/>
            <person name="Hattori M."/>
            <person name="Takai K."/>
        </authorList>
    </citation>
    <scope>NUCLEOTIDE SEQUENCE</scope>
</reference>
<reference evidence="1" key="1">
    <citation type="journal article" date="2005" name="Environ. Microbiol.">
        <title>Genetic and functional properties of uncultivated thermophilic crenarchaeotes from a subsurface gold mine as revealed by analysis of genome fragments.</title>
        <authorList>
            <person name="Nunoura T."/>
            <person name="Hirayama H."/>
            <person name="Takami H."/>
            <person name="Oida H."/>
            <person name="Nishi S."/>
            <person name="Shimamura S."/>
            <person name="Suzuki Y."/>
            <person name="Inagaki F."/>
            <person name="Takai K."/>
            <person name="Nealson K.H."/>
            <person name="Horikoshi K."/>
        </authorList>
    </citation>
    <scope>NUCLEOTIDE SEQUENCE</scope>
</reference>